<dbReference type="RefSeq" id="XP_023630451.1">
    <property type="nucleotide sequence ID" value="XM_023774683.1"/>
</dbReference>
<keyword evidence="3" id="KW-1185">Reference proteome</keyword>
<sequence>MAEVRISWLSRVRARLISNFYPPHVQRIGVQQNFEVYSFTNPKAARYSDQAPGIFSLKLDGMDTPIFLLDKNVTESLRDSAEVYIKYYDESTRLVGRINKRQQFRDYARQEQERLDVILQTAQEDLQLEDGMNSGRKDEMDFAARRFRQLETRLAWLRRDEENTAKEVATNRKSGLNQFIALCLLIFPSLDAASLIRSDFGNDADLVIQEPMFERVSRVPGDGEDLSIVSGIIPDYNHPGDRGRGDGFPVRREWTAGSTEQQTQEETLDEAVDAGPVQSPRSLAEDAYHHAKYRLRRAQDRFEDRRSLQREMAIQQRLDAGEENTNAVVKKDTDLRAYQAGQVLTRELIIAEAEFQATKRKCQDIGLDITYDDDLSSVFPGTSQDGFRISDGFQDERQKNRNAPAIIAWCETLPDLIDGILADQESFTFVPDCDDWTDNAGSLRDFDSGSVQETGKKRKRIDEVADYNKGLRDAAVDHWARTQKRSKTLFHEADGLRVYTKEGR</sequence>
<proteinExistence type="predicted"/>
<organism evidence="2 3">
    <name type="scientific">Ramularia collo-cygni</name>
    <dbReference type="NCBI Taxonomy" id="112498"/>
    <lineage>
        <taxon>Eukaryota</taxon>
        <taxon>Fungi</taxon>
        <taxon>Dikarya</taxon>
        <taxon>Ascomycota</taxon>
        <taxon>Pezizomycotina</taxon>
        <taxon>Dothideomycetes</taxon>
        <taxon>Dothideomycetidae</taxon>
        <taxon>Mycosphaerellales</taxon>
        <taxon>Mycosphaerellaceae</taxon>
        <taxon>Ramularia</taxon>
    </lineage>
</organism>
<dbReference type="AlphaFoldDB" id="A0A2D3V084"/>
<gene>
    <name evidence="2" type="ORF">RCC_09441</name>
</gene>
<feature type="region of interest" description="Disordered" evidence="1">
    <location>
        <begin position="255"/>
        <end position="275"/>
    </location>
</feature>
<reference evidence="2 3" key="1">
    <citation type="submission" date="2016-03" db="EMBL/GenBank/DDBJ databases">
        <authorList>
            <person name="Ploux O."/>
        </authorList>
    </citation>
    <scope>NUCLEOTIDE SEQUENCE [LARGE SCALE GENOMIC DNA]</scope>
    <source>
        <strain evidence="2 3">URUG2</strain>
    </source>
</reference>
<name>A0A2D3V084_9PEZI</name>
<dbReference type="OrthoDB" id="3890337at2759"/>
<protein>
    <submittedName>
        <fullName evidence="2">Uncharacterized protein</fullName>
    </submittedName>
</protein>
<accession>A0A2D3V084</accession>
<evidence type="ECO:0000313" key="3">
    <source>
        <dbReference type="Proteomes" id="UP000225277"/>
    </source>
</evidence>
<dbReference type="Proteomes" id="UP000225277">
    <property type="component" value="Unassembled WGS sequence"/>
</dbReference>
<dbReference type="EMBL" id="FJUY01000018">
    <property type="protein sequence ID" value="CZT23727.1"/>
    <property type="molecule type" value="Genomic_DNA"/>
</dbReference>
<evidence type="ECO:0000256" key="1">
    <source>
        <dbReference type="SAM" id="MobiDB-lite"/>
    </source>
</evidence>
<evidence type="ECO:0000313" key="2">
    <source>
        <dbReference type="EMBL" id="CZT23727.1"/>
    </source>
</evidence>
<dbReference type="GeneID" id="35604512"/>